<feature type="compositionally biased region" description="Basic and acidic residues" evidence="1">
    <location>
        <begin position="609"/>
        <end position="639"/>
    </location>
</feature>
<protein>
    <recommendedName>
        <fullName evidence="2">MCM3-like winged helix domain-containing protein</fullName>
    </recommendedName>
</protein>
<feature type="region of interest" description="Disordered" evidence="1">
    <location>
        <begin position="314"/>
        <end position="346"/>
    </location>
</feature>
<accession>A0A6A6SY86</accession>
<evidence type="ECO:0000259" key="2">
    <source>
        <dbReference type="Pfam" id="PF23191"/>
    </source>
</evidence>
<dbReference type="AlphaFoldDB" id="A0A6A6SY86"/>
<proteinExistence type="predicted"/>
<reference evidence="3" key="1">
    <citation type="journal article" date="2020" name="Stud. Mycol.">
        <title>101 Dothideomycetes genomes: a test case for predicting lifestyles and emergence of pathogens.</title>
        <authorList>
            <person name="Haridas S."/>
            <person name="Albert R."/>
            <person name="Binder M."/>
            <person name="Bloem J."/>
            <person name="Labutti K."/>
            <person name="Salamov A."/>
            <person name="Andreopoulos B."/>
            <person name="Baker S."/>
            <person name="Barry K."/>
            <person name="Bills G."/>
            <person name="Bluhm B."/>
            <person name="Cannon C."/>
            <person name="Castanera R."/>
            <person name="Culley D."/>
            <person name="Daum C."/>
            <person name="Ezra D."/>
            <person name="Gonzalez J."/>
            <person name="Henrissat B."/>
            <person name="Kuo A."/>
            <person name="Liang C."/>
            <person name="Lipzen A."/>
            <person name="Lutzoni F."/>
            <person name="Magnuson J."/>
            <person name="Mondo S."/>
            <person name="Nolan M."/>
            <person name="Ohm R."/>
            <person name="Pangilinan J."/>
            <person name="Park H.-J."/>
            <person name="Ramirez L."/>
            <person name="Alfaro M."/>
            <person name="Sun H."/>
            <person name="Tritt A."/>
            <person name="Yoshinaga Y."/>
            <person name="Zwiers L.-H."/>
            <person name="Turgeon B."/>
            <person name="Goodwin S."/>
            <person name="Spatafora J."/>
            <person name="Crous P."/>
            <person name="Grigoriev I."/>
        </authorList>
    </citation>
    <scope>NUCLEOTIDE SEQUENCE</scope>
    <source>
        <strain evidence="3">CBS 122681</strain>
    </source>
</reference>
<evidence type="ECO:0000313" key="3">
    <source>
        <dbReference type="EMBL" id="KAF2652510.1"/>
    </source>
</evidence>
<feature type="compositionally biased region" description="Acidic residues" evidence="1">
    <location>
        <begin position="722"/>
        <end position="747"/>
    </location>
</feature>
<feature type="domain" description="MCM3-like winged helix" evidence="2">
    <location>
        <begin position="845"/>
        <end position="919"/>
    </location>
</feature>
<dbReference type="EMBL" id="MU004400">
    <property type="protein sequence ID" value="KAF2652510.1"/>
    <property type="molecule type" value="Genomic_DNA"/>
</dbReference>
<sequence length="923" mass="101046">MTYKTSLPEWTRLQTMRPDDPDGISALHAYRAAEARATSDGIAASREREVQAASQGPVPALRTEREVIQMEKDREPRVSRPSVAVNQPSQQNLLVAQSRPPSISQYALLGIRDANPGAGPMTSREGPYKSMNARLPLPNSKYLPERYIDQIRQGMIPHPLAKKTEIAATRSSPASAPLSSISNGLSPKPYTVLNLESDFRHLSPETHHSRSSPGDKASHPGRFHGTSLDSPLQRMGEVSPRRLGAISRTDITFTADHDGKVHGRPRDALTAGLNFQHPRNALSCDRFANPSRAVGFTESARQQPVPQQTFHHLEGTHPAEKAADKGERAWTGGNTPKRHGDGSTHSHLDAASRLVGHHNGELDVISVDHQSSVSVTVSNGAPTVVDSTAWSSGRTVTTEDVDMSGVESGVTKLIHPYANVYNDESDKVDIKNGVVVQDSYSPTVVANPASLGYHDNLQNKQDDRSVEANATLSLEQRPISQPMLIEHESEGKINLPSTSSLLKESTRRKTAIAPLQTWSLHNQGAASFVSDDELAATLHGGETSKVEGQADVVDCTVASATAINDEIVAPEKESKVRHSGQRKQKSGVEPDTARLGLMRKRKAGSLADFSERRQSRRLSEQRAREIQGDEHQPAEHQQQERQNPPTRRGRGRPRKEELAGPPRRSRTSRDSHPSRTSRTATSGLSLKQRILAEQELRYVRLTRSSITGEVVRNEQVSSRGAEDEDDGDDEQDEDKEEEKQEGEDAEEPTVPPIRRTAGRPKKADTDAKPAIAPEPPRRSTRIRHAVSSSNAFYPWVKAPATKPRSAIQSLPKPQSDSSPTPYPQVSSKPAGATESYEYDFADATQISDDRYKTFFQILGKLNADGGFFDDEDPPNVDVVSVRVNAQSSNWSDTFGRGEAMAALKTMHGMNHVFVTPAGNVHLP</sequence>
<evidence type="ECO:0000256" key="1">
    <source>
        <dbReference type="SAM" id="MobiDB-lite"/>
    </source>
</evidence>
<feature type="compositionally biased region" description="Basic and acidic residues" evidence="1">
    <location>
        <begin position="314"/>
        <end position="328"/>
    </location>
</feature>
<feature type="region of interest" description="Disordered" evidence="1">
    <location>
        <begin position="72"/>
        <end position="92"/>
    </location>
</feature>
<evidence type="ECO:0000313" key="4">
    <source>
        <dbReference type="Proteomes" id="UP000799324"/>
    </source>
</evidence>
<organism evidence="3 4">
    <name type="scientific">Lophiostoma macrostomum CBS 122681</name>
    <dbReference type="NCBI Taxonomy" id="1314788"/>
    <lineage>
        <taxon>Eukaryota</taxon>
        <taxon>Fungi</taxon>
        <taxon>Dikarya</taxon>
        <taxon>Ascomycota</taxon>
        <taxon>Pezizomycotina</taxon>
        <taxon>Dothideomycetes</taxon>
        <taxon>Pleosporomycetidae</taxon>
        <taxon>Pleosporales</taxon>
        <taxon>Lophiostomataceae</taxon>
        <taxon>Lophiostoma</taxon>
    </lineage>
</organism>
<gene>
    <name evidence="3" type="ORF">K491DRAFT_46440</name>
</gene>
<dbReference type="InterPro" id="IPR056575">
    <property type="entry name" value="WH_MCM3_C"/>
</dbReference>
<dbReference type="Pfam" id="PF23191">
    <property type="entry name" value="WHD_MCM3_C"/>
    <property type="match status" value="1"/>
</dbReference>
<keyword evidence="4" id="KW-1185">Reference proteome</keyword>
<feature type="region of interest" description="Disordered" evidence="1">
    <location>
        <begin position="711"/>
        <end position="785"/>
    </location>
</feature>
<feature type="compositionally biased region" description="Polar residues" evidence="1">
    <location>
        <begin position="674"/>
        <end position="685"/>
    </location>
</feature>
<feature type="compositionally biased region" description="Polar residues" evidence="1">
    <location>
        <begin position="806"/>
        <end position="827"/>
    </location>
</feature>
<feature type="region of interest" description="Disordered" evidence="1">
    <location>
        <begin position="569"/>
        <end position="686"/>
    </location>
</feature>
<dbReference type="Proteomes" id="UP000799324">
    <property type="component" value="Unassembled WGS sequence"/>
</dbReference>
<feature type="region of interest" description="Disordered" evidence="1">
    <location>
        <begin position="203"/>
        <end position="233"/>
    </location>
</feature>
<name>A0A6A6SY86_9PLEO</name>
<feature type="region of interest" description="Disordered" evidence="1">
    <location>
        <begin position="803"/>
        <end position="833"/>
    </location>
</feature>